<organism evidence="12">
    <name type="scientific">Satyrvirus sp</name>
    <dbReference type="NCBI Taxonomy" id="2487771"/>
    <lineage>
        <taxon>Viruses</taxon>
        <taxon>Varidnaviria</taxon>
        <taxon>Bamfordvirae</taxon>
        <taxon>Nucleocytoviricota</taxon>
        <taxon>Megaviricetes</taxon>
        <taxon>Imitervirales</taxon>
        <taxon>Mimiviridae</taxon>
        <taxon>Megamimivirinae</taxon>
    </lineage>
</organism>
<evidence type="ECO:0000256" key="6">
    <source>
        <dbReference type="ARBA" id="ARBA00022833"/>
    </source>
</evidence>
<dbReference type="NCBIfam" id="TIGR00435">
    <property type="entry name" value="cysS"/>
    <property type="match status" value="1"/>
</dbReference>
<evidence type="ECO:0000313" key="12">
    <source>
        <dbReference type="EMBL" id="AYV85511.1"/>
    </source>
</evidence>
<dbReference type="InterPro" id="IPR014729">
    <property type="entry name" value="Rossmann-like_a/b/a_fold"/>
</dbReference>
<dbReference type="InterPro" id="IPR024909">
    <property type="entry name" value="Cys-tRNA/MSH_ligase"/>
</dbReference>
<dbReference type="GO" id="GO:0005524">
    <property type="term" value="F:ATP binding"/>
    <property type="evidence" value="ECO:0007669"/>
    <property type="project" value="UniProtKB-KW"/>
</dbReference>
<evidence type="ECO:0000256" key="7">
    <source>
        <dbReference type="ARBA" id="ARBA00022840"/>
    </source>
</evidence>
<dbReference type="Gene3D" id="3.40.50.620">
    <property type="entry name" value="HUPs"/>
    <property type="match status" value="1"/>
</dbReference>
<keyword evidence="8" id="KW-0648">Protein biosynthesis</keyword>
<evidence type="ECO:0000256" key="10">
    <source>
        <dbReference type="ARBA" id="ARBA00031499"/>
    </source>
</evidence>
<evidence type="ECO:0000256" key="1">
    <source>
        <dbReference type="ARBA" id="ARBA00001947"/>
    </source>
</evidence>
<protein>
    <recommendedName>
        <fullName evidence="2">cysteine--tRNA ligase</fullName>
        <ecNumber evidence="2">6.1.1.16</ecNumber>
    </recommendedName>
    <alternativeName>
        <fullName evidence="10">Cysteinyl-tRNA synthetase</fullName>
    </alternativeName>
</protein>
<keyword evidence="6" id="KW-0862">Zinc</keyword>
<keyword evidence="9 12" id="KW-0030">Aminoacyl-tRNA synthetase</keyword>
<evidence type="ECO:0000256" key="2">
    <source>
        <dbReference type="ARBA" id="ARBA00012832"/>
    </source>
</evidence>
<dbReference type="SUPFAM" id="SSF47323">
    <property type="entry name" value="Anticodon-binding domain of a subclass of class I aminoacyl-tRNA synthetases"/>
    <property type="match status" value="1"/>
</dbReference>
<proteinExistence type="predicted"/>
<dbReference type="GO" id="GO:0004817">
    <property type="term" value="F:cysteine-tRNA ligase activity"/>
    <property type="evidence" value="ECO:0007669"/>
    <property type="project" value="UniProtKB-EC"/>
</dbReference>
<dbReference type="PANTHER" id="PTHR10890:SF3">
    <property type="entry name" value="CYSTEINE--TRNA LIGASE, CYTOPLASMIC"/>
    <property type="match status" value="1"/>
</dbReference>
<keyword evidence="5" id="KW-0547">Nucleotide-binding</keyword>
<evidence type="ECO:0000256" key="8">
    <source>
        <dbReference type="ARBA" id="ARBA00022917"/>
    </source>
</evidence>
<evidence type="ECO:0000256" key="3">
    <source>
        <dbReference type="ARBA" id="ARBA00022598"/>
    </source>
</evidence>
<dbReference type="InterPro" id="IPR015803">
    <property type="entry name" value="Cys-tRNA-ligase"/>
</dbReference>
<keyword evidence="4" id="KW-0479">Metal-binding</keyword>
<evidence type="ECO:0000256" key="9">
    <source>
        <dbReference type="ARBA" id="ARBA00023146"/>
    </source>
</evidence>
<evidence type="ECO:0000256" key="4">
    <source>
        <dbReference type="ARBA" id="ARBA00022723"/>
    </source>
</evidence>
<evidence type="ECO:0000256" key="5">
    <source>
        <dbReference type="ARBA" id="ARBA00022741"/>
    </source>
</evidence>
<dbReference type="EMBL" id="MK072456">
    <property type="protein sequence ID" value="AYV85511.1"/>
    <property type="molecule type" value="Genomic_DNA"/>
</dbReference>
<dbReference type="InterPro" id="IPR032678">
    <property type="entry name" value="tRNA-synt_1_cat_dom"/>
</dbReference>
<gene>
    <name evidence="12" type="ORF">Satyrvirus20_18</name>
</gene>
<dbReference type="PRINTS" id="PR00983">
    <property type="entry name" value="TRNASYNTHCYS"/>
</dbReference>
<dbReference type="EC" id="6.1.1.16" evidence="2"/>
<name>A0A3G5AGT6_9VIRU</name>
<keyword evidence="3" id="KW-0436">Ligase</keyword>
<accession>A0A3G5AGT6</accession>
<reference evidence="12" key="1">
    <citation type="submission" date="2018-10" db="EMBL/GenBank/DDBJ databases">
        <title>Hidden diversity of soil giant viruses.</title>
        <authorList>
            <person name="Schulz F."/>
            <person name="Alteio L."/>
            <person name="Goudeau D."/>
            <person name="Ryan E.M."/>
            <person name="Malmstrom R.R."/>
            <person name="Blanchard J."/>
            <person name="Woyke T."/>
        </authorList>
    </citation>
    <scope>NUCLEOTIDE SEQUENCE</scope>
    <source>
        <strain evidence="12">SAV1</strain>
    </source>
</reference>
<evidence type="ECO:0000259" key="11">
    <source>
        <dbReference type="Pfam" id="PF01406"/>
    </source>
</evidence>
<dbReference type="Pfam" id="PF01406">
    <property type="entry name" value="tRNA-synt_1e"/>
    <property type="match status" value="1"/>
</dbReference>
<dbReference type="InterPro" id="IPR009080">
    <property type="entry name" value="tRNAsynth_Ia_anticodon-bd"/>
</dbReference>
<comment type="cofactor">
    <cofactor evidence="1">
        <name>Zn(2+)</name>
        <dbReference type="ChEBI" id="CHEBI:29105"/>
    </cofactor>
</comment>
<dbReference type="PANTHER" id="PTHR10890">
    <property type="entry name" value="CYSTEINYL-TRNA SYNTHETASE"/>
    <property type="match status" value="1"/>
</dbReference>
<sequence length="495" mass="57816">MQTKETFLKSNVKMYVCGPTTYDHSHIGHAHTYITVDIFNRVMNSIMNLKTYLVLNITDIDDKILKKAHESGTDWKLVSNTYERSYFESMSKLNVRLPNVIIKVSDTLPQIIKYIQKIIDNGFAYVTSDGSVYFDSAAYVENGYLFSDLVDEDETVYQTELSPLIILQKKNKKDFALWKGRTKREVGFDAEFEYKGEKIVSWGRPGWHIECSSMIHETIGPDLDIHFGGIDLKFPHHYNERLQAHAFYHPKFKPNLNQTSEWSSNFYHIGHLCISGLKMSKSLKNFTTIDDCLKSVSPNELRWMFISHKWSDSMDFSDNTIKGAKFFDEKIINFFNKIVNYPFQKEFSMYTYLEFGFNNYFDEAKDKIIEELTSFKFDLAVNNLFELVNKTNSYIDSTHVNELLARKVYDWILFLVDKLGFVYQKNSDNSITDVMDVLVKTRNSLRTLAREIPKETKQIKQKLFEVLDKERNILLPAIGITLHDLKDSSSWFKNN</sequence>
<feature type="domain" description="tRNA synthetases class I catalytic" evidence="11">
    <location>
        <begin position="9"/>
        <end position="325"/>
    </location>
</feature>
<dbReference type="GO" id="GO:0046872">
    <property type="term" value="F:metal ion binding"/>
    <property type="evidence" value="ECO:0007669"/>
    <property type="project" value="UniProtKB-KW"/>
</dbReference>
<keyword evidence="7" id="KW-0067">ATP-binding</keyword>
<dbReference type="SUPFAM" id="SSF52374">
    <property type="entry name" value="Nucleotidylyl transferase"/>
    <property type="match status" value="1"/>
</dbReference>